<protein>
    <submittedName>
        <fullName evidence="3">Uncharacterized protein</fullName>
    </submittedName>
</protein>
<keyword evidence="4" id="KW-1185">Reference proteome</keyword>
<evidence type="ECO:0000313" key="4">
    <source>
        <dbReference type="Proteomes" id="UP000000305"/>
    </source>
</evidence>
<dbReference type="KEGG" id="dpx:DAPPUDRAFT_112455"/>
<dbReference type="GO" id="GO:0005096">
    <property type="term" value="F:GTPase activator activity"/>
    <property type="evidence" value="ECO:0000318"/>
    <property type="project" value="GO_Central"/>
</dbReference>
<dbReference type="InParanoid" id="E9HC44"/>
<feature type="region of interest" description="Disordered" evidence="2">
    <location>
        <begin position="1"/>
        <end position="20"/>
    </location>
</feature>
<proteinExistence type="predicted"/>
<accession>E9HC44</accession>
<dbReference type="PhylomeDB" id="E9HC44"/>
<dbReference type="HOGENOM" id="CLU_399724_0_0_1"/>
<feature type="compositionally biased region" description="Basic residues" evidence="2">
    <location>
        <begin position="589"/>
        <end position="608"/>
    </location>
</feature>
<feature type="region of interest" description="Disordered" evidence="2">
    <location>
        <begin position="589"/>
        <end position="623"/>
    </location>
</feature>
<dbReference type="Proteomes" id="UP000000305">
    <property type="component" value="Unassembled WGS sequence"/>
</dbReference>
<reference evidence="3 4" key="1">
    <citation type="journal article" date="2011" name="Science">
        <title>The ecoresponsive genome of Daphnia pulex.</title>
        <authorList>
            <person name="Colbourne J.K."/>
            <person name="Pfrender M.E."/>
            <person name="Gilbert D."/>
            <person name="Thomas W.K."/>
            <person name="Tucker A."/>
            <person name="Oakley T.H."/>
            <person name="Tokishita S."/>
            <person name="Aerts A."/>
            <person name="Arnold G.J."/>
            <person name="Basu M.K."/>
            <person name="Bauer D.J."/>
            <person name="Caceres C.E."/>
            <person name="Carmel L."/>
            <person name="Casola C."/>
            <person name="Choi J.H."/>
            <person name="Detter J.C."/>
            <person name="Dong Q."/>
            <person name="Dusheyko S."/>
            <person name="Eads B.D."/>
            <person name="Frohlich T."/>
            <person name="Geiler-Samerotte K.A."/>
            <person name="Gerlach D."/>
            <person name="Hatcher P."/>
            <person name="Jogdeo S."/>
            <person name="Krijgsveld J."/>
            <person name="Kriventseva E.V."/>
            <person name="Kultz D."/>
            <person name="Laforsch C."/>
            <person name="Lindquist E."/>
            <person name="Lopez J."/>
            <person name="Manak J.R."/>
            <person name="Muller J."/>
            <person name="Pangilinan J."/>
            <person name="Patwardhan R.P."/>
            <person name="Pitluck S."/>
            <person name="Pritham E.J."/>
            <person name="Rechtsteiner A."/>
            <person name="Rho M."/>
            <person name="Rogozin I.B."/>
            <person name="Sakarya O."/>
            <person name="Salamov A."/>
            <person name="Schaack S."/>
            <person name="Shapiro H."/>
            <person name="Shiga Y."/>
            <person name="Skalitzky C."/>
            <person name="Smith Z."/>
            <person name="Souvorov A."/>
            <person name="Sung W."/>
            <person name="Tang Z."/>
            <person name="Tsuchiya D."/>
            <person name="Tu H."/>
            <person name="Vos H."/>
            <person name="Wang M."/>
            <person name="Wolf Y.I."/>
            <person name="Yamagata H."/>
            <person name="Yamada T."/>
            <person name="Ye Y."/>
            <person name="Shaw J.R."/>
            <person name="Andrews J."/>
            <person name="Crease T.J."/>
            <person name="Tang H."/>
            <person name="Lucas S.M."/>
            <person name="Robertson H.M."/>
            <person name="Bork P."/>
            <person name="Koonin E.V."/>
            <person name="Zdobnov E.M."/>
            <person name="Grigoriev I.V."/>
            <person name="Lynch M."/>
            <person name="Boore J.L."/>
        </authorList>
    </citation>
    <scope>NUCLEOTIDE SEQUENCE [LARGE SCALE GENOMIC DNA]</scope>
</reference>
<evidence type="ECO:0000256" key="2">
    <source>
        <dbReference type="SAM" id="MobiDB-lite"/>
    </source>
</evidence>
<evidence type="ECO:0000256" key="1">
    <source>
        <dbReference type="SAM" id="Coils"/>
    </source>
</evidence>
<dbReference type="AlphaFoldDB" id="E9HC44"/>
<dbReference type="GO" id="GO:0005886">
    <property type="term" value="C:plasma membrane"/>
    <property type="evidence" value="ECO:0000318"/>
    <property type="project" value="GO_Central"/>
</dbReference>
<evidence type="ECO:0000313" key="3">
    <source>
        <dbReference type="EMBL" id="EFX70724.1"/>
    </source>
</evidence>
<organism evidence="3 4">
    <name type="scientific">Daphnia pulex</name>
    <name type="common">Water flea</name>
    <dbReference type="NCBI Taxonomy" id="6669"/>
    <lineage>
        <taxon>Eukaryota</taxon>
        <taxon>Metazoa</taxon>
        <taxon>Ecdysozoa</taxon>
        <taxon>Arthropoda</taxon>
        <taxon>Crustacea</taxon>
        <taxon>Branchiopoda</taxon>
        <taxon>Diplostraca</taxon>
        <taxon>Cladocera</taxon>
        <taxon>Anomopoda</taxon>
        <taxon>Daphniidae</taxon>
        <taxon>Daphnia</taxon>
    </lineage>
</organism>
<gene>
    <name evidence="3" type="ORF">DAPPUDRAFT_112455</name>
</gene>
<dbReference type="GO" id="GO:0005737">
    <property type="term" value="C:cytoplasm"/>
    <property type="evidence" value="ECO:0000318"/>
    <property type="project" value="GO_Central"/>
</dbReference>
<name>E9HC44_DAPPU</name>
<sequence length="689" mass="76692">MSRQAMPVSEKSGGVQSYSTVQARKIDRRREPTILRITSYAIACETRCIGDRIPLLTLTGRIPKKKRMIPIAEFPQDKVLGRILGRVKIPQAPFSWCGRTKFDSPALGLTPCGTQEALSLTGLFEYRDSAQESSTDWEIAIADSGRFKTVSVRLRFSRFAEPLGRNPGRIFLRPRKYSTWSFEPVSGTKNGKLIHSLPFSFSSGTPNCTRDSQEEQWATAIELIRQTSKWFVEARDTKACWNLLAKLFDFPFFELLKLTAPYTLQGRPSREASVAKNRLIQDLPEEAQQELRKFEETLKVHSELVDSHKAAARLAAKQAKLERERQALNIKRRRTDAEAVQLNTETDRQEIPQAHAGVSGFTRQIPADPLVTARRDLINRAYVKDLQPPKVRQGLVSAGTNPSKGKQLAAPVGISPLLKQVSAELSAITGLDVVPVEDFPATPDVQRRRTRSTGRVVPPAQSVIDSFWVPERGTIRPQVPQGSFDLTRPPFTIDGKTLHPVVERIDHASTSQSPTVLQIGHSSLVPTQEAILEEHQATPSEQAAPSRAKAKGKAVRPVPTAELPTEPGSDSDSQEVIICEILNHMTPKKVKVKKEKKPKKSAKIRKDKAPRTPLALRKPPLGDLHDDLQLDTLFGSMSEDEDNLLSSPKTGPGNLPTQEPIEIDQVELEIHTTRAELLCEDADRIIFNK</sequence>
<dbReference type="EMBL" id="GL732618">
    <property type="protein sequence ID" value="EFX70724.1"/>
    <property type="molecule type" value="Genomic_DNA"/>
</dbReference>
<feature type="coiled-coil region" evidence="1">
    <location>
        <begin position="311"/>
        <end position="338"/>
    </location>
</feature>
<keyword evidence="1" id="KW-0175">Coiled coil</keyword>
<feature type="region of interest" description="Disordered" evidence="2">
    <location>
        <begin position="535"/>
        <end position="572"/>
    </location>
</feature>